<evidence type="ECO:0000256" key="1">
    <source>
        <dbReference type="ARBA" id="ARBA00009630"/>
    </source>
</evidence>
<keyword evidence="3 8" id="KW-0479">Metal-binding</keyword>
<dbReference type="InterPro" id="IPR033658">
    <property type="entry name" value="GRX_PICOT-like"/>
</dbReference>
<reference evidence="10 11" key="1">
    <citation type="submission" date="2014-04" db="EMBL/GenBank/DDBJ databases">
        <title>Draft genome sequence of Hydrogenovibrio marinus MH-110, a model organism for aerobic H2 metabolism.</title>
        <authorList>
            <person name="Cha H.J."/>
            <person name="Jo B.H."/>
            <person name="Hwang B.H."/>
        </authorList>
    </citation>
    <scope>NUCLEOTIDE SEQUENCE [LARGE SCALE GENOMIC DNA]</scope>
    <source>
        <strain evidence="10 11">MH-110</strain>
    </source>
</reference>
<dbReference type="STRING" id="28885.EI16_11645"/>
<dbReference type="InterPro" id="IPR036249">
    <property type="entry name" value="Thioredoxin-like_sf"/>
</dbReference>
<dbReference type="InterPro" id="IPR002109">
    <property type="entry name" value="Glutaredoxin"/>
</dbReference>
<sequence>MDNQQQETLDRIHQQVTSNPVVIYMKGTPQMPSCGFSSRAAQALVETGEKFAFVNVLADPYIFEHLPKYQDWPTFPQLYIDGELQGGCDITLELAESGDLKKLMQAANEKHAHSDAS</sequence>
<keyword evidence="11" id="KW-1185">Reference proteome</keyword>
<gene>
    <name evidence="10" type="ORF">EI16_11645</name>
</gene>
<keyword evidence="5 8" id="KW-0411">Iron-sulfur</keyword>
<organism evidence="10 11">
    <name type="scientific">Hydrogenovibrio marinus</name>
    <dbReference type="NCBI Taxonomy" id="28885"/>
    <lineage>
        <taxon>Bacteria</taxon>
        <taxon>Pseudomonadati</taxon>
        <taxon>Pseudomonadota</taxon>
        <taxon>Gammaproteobacteria</taxon>
        <taxon>Thiotrichales</taxon>
        <taxon>Piscirickettsiaceae</taxon>
        <taxon>Hydrogenovibrio</taxon>
    </lineage>
</organism>
<evidence type="ECO:0000256" key="4">
    <source>
        <dbReference type="ARBA" id="ARBA00023004"/>
    </source>
</evidence>
<accession>A0A067A3D6</accession>
<feature type="binding site" evidence="8">
    <location>
        <position position="34"/>
    </location>
    <ligand>
        <name>[2Fe-2S] cluster</name>
        <dbReference type="ChEBI" id="CHEBI:190135"/>
        <note>ligand shared between dimeric partners</note>
    </ligand>
</feature>
<dbReference type="PIRSF" id="PIRSF005894">
    <property type="entry name" value="Monothiol_GRX"/>
    <property type="match status" value="1"/>
</dbReference>
<comment type="similarity">
    <text evidence="1 7">Belongs to the glutaredoxin family. Monothiol subfamily.</text>
</comment>
<evidence type="ECO:0000313" key="10">
    <source>
        <dbReference type="EMBL" id="KDN96880.1"/>
    </source>
</evidence>
<feature type="domain" description="Glutaredoxin" evidence="9">
    <location>
        <begin position="21"/>
        <end position="84"/>
    </location>
</feature>
<evidence type="ECO:0000256" key="6">
    <source>
        <dbReference type="ARBA" id="ARBA00023284"/>
    </source>
</evidence>
<dbReference type="PANTHER" id="PTHR10293:SF72">
    <property type="entry name" value="MONOTHIOL GLUTAREDOXIN-S14, CHLOROPLASTIC"/>
    <property type="match status" value="1"/>
</dbReference>
<evidence type="ECO:0000313" key="11">
    <source>
        <dbReference type="Proteomes" id="UP000027341"/>
    </source>
</evidence>
<dbReference type="GO" id="GO:0046872">
    <property type="term" value="F:metal ion binding"/>
    <property type="evidence" value="ECO:0007669"/>
    <property type="project" value="UniProtKB-KW"/>
</dbReference>
<evidence type="ECO:0000256" key="5">
    <source>
        <dbReference type="ARBA" id="ARBA00023014"/>
    </source>
</evidence>
<dbReference type="RefSeq" id="WP_029908050.1">
    <property type="nucleotide sequence ID" value="NZ_AP020335.1"/>
</dbReference>
<keyword evidence="6" id="KW-0676">Redox-active center</keyword>
<dbReference type="EMBL" id="JMIU01000001">
    <property type="protein sequence ID" value="KDN96880.1"/>
    <property type="molecule type" value="Genomic_DNA"/>
</dbReference>
<keyword evidence="2 8" id="KW-0001">2Fe-2S</keyword>
<dbReference type="Gene3D" id="3.40.30.10">
    <property type="entry name" value="Glutaredoxin"/>
    <property type="match status" value="1"/>
</dbReference>
<evidence type="ECO:0000256" key="2">
    <source>
        <dbReference type="ARBA" id="ARBA00022714"/>
    </source>
</evidence>
<dbReference type="InterPro" id="IPR014434">
    <property type="entry name" value="Monothiol_GRX"/>
</dbReference>
<protein>
    <recommendedName>
        <fullName evidence="7">Glutaredoxin</fullName>
    </recommendedName>
</protein>
<evidence type="ECO:0000256" key="8">
    <source>
        <dbReference type="PIRSR" id="PIRSR005894-2"/>
    </source>
</evidence>
<dbReference type="PANTHER" id="PTHR10293">
    <property type="entry name" value="GLUTAREDOXIN FAMILY MEMBER"/>
    <property type="match status" value="1"/>
</dbReference>
<dbReference type="NCBIfam" id="TIGR00365">
    <property type="entry name" value="Grx4 family monothiol glutaredoxin"/>
    <property type="match status" value="1"/>
</dbReference>
<dbReference type="CDD" id="cd03028">
    <property type="entry name" value="GRX_PICOT_like"/>
    <property type="match status" value="1"/>
</dbReference>
<proteinExistence type="inferred from homology"/>
<dbReference type="GO" id="GO:0015036">
    <property type="term" value="F:disulfide oxidoreductase activity"/>
    <property type="evidence" value="ECO:0007669"/>
    <property type="project" value="InterPro"/>
</dbReference>
<evidence type="ECO:0000256" key="3">
    <source>
        <dbReference type="ARBA" id="ARBA00022723"/>
    </source>
</evidence>
<comment type="caution">
    <text evidence="10">The sequence shown here is derived from an EMBL/GenBank/DDBJ whole genome shotgun (WGS) entry which is preliminary data.</text>
</comment>
<name>A0A067A3D6_HYDMR</name>
<dbReference type="Pfam" id="PF00462">
    <property type="entry name" value="Glutaredoxin"/>
    <property type="match status" value="1"/>
</dbReference>
<evidence type="ECO:0000256" key="7">
    <source>
        <dbReference type="PIRNR" id="PIRNR005894"/>
    </source>
</evidence>
<evidence type="ECO:0000259" key="9">
    <source>
        <dbReference type="Pfam" id="PF00462"/>
    </source>
</evidence>
<keyword evidence="4 8" id="KW-0408">Iron</keyword>
<dbReference type="Proteomes" id="UP000027341">
    <property type="component" value="Unassembled WGS sequence"/>
</dbReference>
<dbReference type="GO" id="GO:0051537">
    <property type="term" value="F:2 iron, 2 sulfur cluster binding"/>
    <property type="evidence" value="ECO:0007669"/>
    <property type="project" value="UniProtKB-KW"/>
</dbReference>
<dbReference type="InterPro" id="IPR004480">
    <property type="entry name" value="Monothiol_GRX-rel"/>
</dbReference>
<dbReference type="AlphaFoldDB" id="A0A067A3D6"/>
<dbReference type="SUPFAM" id="SSF52833">
    <property type="entry name" value="Thioredoxin-like"/>
    <property type="match status" value="1"/>
</dbReference>
<dbReference type="PROSITE" id="PS51354">
    <property type="entry name" value="GLUTAREDOXIN_2"/>
    <property type="match status" value="1"/>
</dbReference>